<dbReference type="PANTHER" id="PTHR43649:SF30">
    <property type="entry name" value="ABC TRANSPORTER SUBSTRATE-BINDING PROTEIN"/>
    <property type="match status" value="1"/>
</dbReference>
<comment type="caution">
    <text evidence="2">The sequence shown here is derived from an EMBL/GenBank/DDBJ whole genome shotgun (WGS) entry which is preliminary data.</text>
</comment>
<dbReference type="InterPro" id="IPR050490">
    <property type="entry name" value="Bact_solute-bd_prot1"/>
</dbReference>
<keyword evidence="3" id="KW-1185">Reference proteome</keyword>
<dbReference type="Gene3D" id="3.40.190.10">
    <property type="entry name" value="Periplasmic binding protein-like II"/>
    <property type="match status" value="1"/>
</dbReference>
<sequence length="453" mass="50729">MRNMKKWSTTIVSALLVTALATGCASQGDSGTASTTDKAGATAKTTTIKLHTWYTEEAGNWNKTIAEFEKKNPDIKVEFVGLSEKNDSQEGLKKLDLLAASGEDLDVIMFSNAAYMSQRASIGLLEPMDEMIKKEGITPKDEYKIDTSVDGKYYALPGKYIEYLVLLNKQMLDDAKLPVPTDWTWAEYMDYAKKLTKGDGPSKQYGTYLHNNWAEYYTLALLNHPTDNTILKKDGSSNLDSPLVKKSLEMRYQMENTDKSSVPFAEIISQKMNYRNVYFGQKAAMLMQGNYMVPEVAGTEKVPATFKTAFALYPKNEASDPAGLTAVNSDFLTIAANSKNKEAAYKFIRWYSTEGIEVQGKFFSPWKKADINKIVDNILAQAKNPEMVDKESLIRVLSSSKGADFTVPKDYYEEARTLYFTEVEKFLLGKQDVDTAIKIAKDNVQKVINANKK</sequence>
<feature type="signal peptide" evidence="1">
    <location>
        <begin position="1"/>
        <end position="27"/>
    </location>
</feature>
<dbReference type="PROSITE" id="PS51257">
    <property type="entry name" value="PROKAR_LIPOPROTEIN"/>
    <property type="match status" value="1"/>
</dbReference>
<organism evidence="2 3">
    <name type="scientific">Paenibacillus agricola</name>
    <dbReference type="NCBI Taxonomy" id="2716264"/>
    <lineage>
        <taxon>Bacteria</taxon>
        <taxon>Bacillati</taxon>
        <taxon>Bacillota</taxon>
        <taxon>Bacilli</taxon>
        <taxon>Bacillales</taxon>
        <taxon>Paenibacillaceae</taxon>
        <taxon>Paenibacillus</taxon>
    </lineage>
</organism>
<dbReference type="InterPro" id="IPR006059">
    <property type="entry name" value="SBP"/>
</dbReference>
<reference evidence="2" key="1">
    <citation type="submission" date="2020-03" db="EMBL/GenBank/DDBJ databases">
        <title>Draft sequencing of Paenibacilllus sp. S3N08.</title>
        <authorList>
            <person name="Kim D.-U."/>
        </authorList>
    </citation>
    <scope>NUCLEOTIDE SEQUENCE</scope>
    <source>
        <strain evidence="2">S3N08</strain>
    </source>
</reference>
<feature type="chain" id="PRO_5046756962" evidence="1">
    <location>
        <begin position="28"/>
        <end position="453"/>
    </location>
</feature>
<dbReference type="SUPFAM" id="SSF53850">
    <property type="entry name" value="Periplasmic binding protein-like II"/>
    <property type="match status" value="1"/>
</dbReference>
<evidence type="ECO:0000313" key="2">
    <source>
        <dbReference type="EMBL" id="NHN29082.1"/>
    </source>
</evidence>
<dbReference type="PANTHER" id="PTHR43649">
    <property type="entry name" value="ARABINOSE-BINDING PROTEIN-RELATED"/>
    <property type="match status" value="1"/>
</dbReference>
<dbReference type="Pfam" id="PF01547">
    <property type="entry name" value="SBP_bac_1"/>
    <property type="match status" value="1"/>
</dbReference>
<gene>
    <name evidence="2" type="ORF">G9U52_04460</name>
</gene>
<dbReference type="Proteomes" id="UP001165962">
    <property type="component" value="Unassembled WGS sequence"/>
</dbReference>
<name>A0ABX0J2H7_9BACL</name>
<evidence type="ECO:0000256" key="1">
    <source>
        <dbReference type="SAM" id="SignalP"/>
    </source>
</evidence>
<dbReference type="EMBL" id="JAAOIW010000001">
    <property type="protein sequence ID" value="NHN29082.1"/>
    <property type="molecule type" value="Genomic_DNA"/>
</dbReference>
<keyword evidence="1" id="KW-0732">Signal</keyword>
<dbReference type="CDD" id="cd13585">
    <property type="entry name" value="PBP2_TMBP_like"/>
    <property type="match status" value="1"/>
</dbReference>
<proteinExistence type="predicted"/>
<accession>A0ABX0J2H7</accession>
<evidence type="ECO:0000313" key="3">
    <source>
        <dbReference type="Proteomes" id="UP001165962"/>
    </source>
</evidence>
<protein>
    <submittedName>
        <fullName evidence="2">Sugar ABC transporter substrate-binding protein</fullName>
    </submittedName>
</protein>